<name>A0A915L4D4_ROMCU</name>
<proteinExistence type="predicted"/>
<evidence type="ECO:0000313" key="2">
    <source>
        <dbReference type="Proteomes" id="UP000887565"/>
    </source>
</evidence>
<organism evidence="2 3">
    <name type="scientific">Romanomermis culicivorax</name>
    <name type="common">Nematode worm</name>
    <dbReference type="NCBI Taxonomy" id="13658"/>
    <lineage>
        <taxon>Eukaryota</taxon>
        <taxon>Metazoa</taxon>
        <taxon>Ecdysozoa</taxon>
        <taxon>Nematoda</taxon>
        <taxon>Enoplea</taxon>
        <taxon>Dorylaimia</taxon>
        <taxon>Mermithida</taxon>
        <taxon>Mermithoidea</taxon>
        <taxon>Mermithidae</taxon>
        <taxon>Romanomermis</taxon>
    </lineage>
</organism>
<accession>A0A915L4D4</accession>
<keyword evidence="2" id="KW-1185">Reference proteome</keyword>
<dbReference type="AlphaFoldDB" id="A0A915L4D4"/>
<reference evidence="3" key="1">
    <citation type="submission" date="2022-11" db="UniProtKB">
        <authorList>
            <consortium name="WormBaseParasite"/>
        </authorList>
    </citation>
    <scope>IDENTIFICATION</scope>
</reference>
<sequence>QPQAISQPPQPAILPPPTAPVDVQTPQAPSTSVPALDRYARGLDNPSCLLQAYNTAVGLIDSWMAYPDYAPFPQPPELADVRKLYLQYHSETDRPAPVLRRHDFSARWNLLPPRPLPPTGTPSDKPSLIATQLPAPGNENETAAIRHETTVQRPTLVIAAATDHELLYSNFYFFFVFVVFF</sequence>
<protein>
    <submittedName>
        <fullName evidence="3">Uncharacterized protein</fullName>
    </submittedName>
</protein>
<feature type="region of interest" description="Disordered" evidence="1">
    <location>
        <begin position="1"/>
        <end position="32"/>
    </location>
</feature>
<dbReference type="Proteomes" id="UP000887565">
    <property type="component" value="Unplaced"/>
</dbReference>
<evidence type="ECO:0000313" key="3">
    <source>
        <dbReference type="WBParaSite" id="nRc.2.0.1.t44635-RA"/>
    </source>
</evidence>
<dbReference type="WBParaSite" id="nRc.2.0.1.t44635-RA">
    <property type="protein sequence ID" value="nRc.2.0.1.t44635-RA"/>
    <property type="gene ID" value="nRc.2.0.1.g44635"/>
</dbReference>
<evidence type="ECO:0000256" key="1">
    <source>
        <dbReference type="SAM" id="MobiDB-lite"/>
    </source>
</evidence>
<feature type="compositionally biased region" description="Pro residues" evidence="1">
    <location>
        <begin position="8"/>
        <end position="19"/>
    </location>
</feature>